<sequence length="164" mass="18745">MLFACLRLPLRFGFGFGLILILCSGGAFLAGWALNVAPRYPLHSVVERSVKDIMEYPEAASYRNMNTYFAGYTRDDGKIVYVCGEVFRFNDERPDDYKPFVVKAYISEQDIVTLSMPVIAFGNDIFTTEQVQKVWGLRCHPHTNMEESLLRINDGVYLNPIDDR</sequence>
<protein>
    <submittedName>
        <fullName evidence="2">Uncharacterized protein</fullName>
    </submittedName>
</protein>
<feature type="transmembrane region" description="Helical" evidence="1">
    <location>
        <begin position="12"/>
        <end position="34"/>
    </location>
</feature>
<evidence type="ECO:0000256" key="1">
    <source>
        <dbReference type="SAM" id="Phobius"/>
    </source>
</evidence>
<keyword evidence="1" id="KW-0472">Membrane</keyword>
<dbReference type="EMBL" id="UGTZ01000001">
    <property type="protein sequence ID" value="SUC32131.1"/>
    <property type="molecule type" value="Genomic_DNA"/>
</dbReference>
<organism evidence="2 3">
    <name type="scientific">Providencia rettgeri</name>
    <dbReference type="NCBI Taxonomy" id="587"/>
    <lineage>
        <taxon>Bacteria</taxon>
        <taxon>Pseudomonadati</taxon>
        <taxon>Pseudomonadota</taxon>
        <taxon>Gammaproteobacteria</taxon>
        <taxon>Enterobacterales</taxon>
        <taxon>Morganellaceae</taxon>
        <taxon>Providencia</taxon>
    </lineage>
</organism>
<dbReference type="RefSeq" id="WP_115167601.1">
    <property type="nucleotide sequence ID" value="NZ_CP077317.1"/>
</dbReference>
<evidence type="ECO:0000313" key="2">
    <source>
        <dbReference type="EMBL" id="SUC32131.1"/>
    </source>
</evidence>
<dbReference type="GeneID" id="93673826"/>
<keyword evidence="1" id="KW-1133">Transmembrane helix</keyword>
<dbReference type="Proteomes" id="UP000254208">
    <property type="component" value="Unassembled WGS sequence"/>
</dbReference>
<keyword evidence="1" id="KW-0812">Transmembrane</keyword>
<name>A0A379FTW9_PRORE</name>
<accession>A0A379FTW9</accession>
<gene>
    <name evidence="2" type="ORF">NCTC11801_03106</name>
</gene>
<evidence type="ECO:0000313" key="3">
    <source>
        <dbReference type="Proteomes" id="UP000254208"/>
    </source>
</evidence>
<dbReference type="AlphaFoldDB" id="A0A379FTW9"/>
<reference evidence="2 3" key="1">
    <citation type="submission" date="2018-06" db="EMBL/GenBank/DDBJ databases">
        <authorList>
            <consortium name="Pathogen Informatics"/>
            <person name="Doyle S."/>
        </authorList>
    </citation>
    <scope>NUCLEOTIDE SEQUENCE [LARGE SCALE GENOMIC DNA]</scope>
    <source>
        <strain evidence="2 3">NCTC11801</strain>
    </source>
</reference>
<proteinExistence type="predicted"/>